<gene>
    <name evidence="1" type="ORF">NQ317_002984</name>
</gene>
<evidence type="ECO:0000313" key="1">
    <source>
        <dbReference type="EMBL" id="KAJ8973781.1"/>
    </source>
</evidence>
<sequence length="59" mass="6510">MGSLAKTGQHDPKLRRKCLYIKTRRKKPGGKASVNKLDGDYLAQSIGPLIADLPKSLKF</sequence>
<proteinExistence type="predicted"/>
<reference evidence="1" key="1">
    <citation type="journal article" date="2023" name="Insect Mol. Biol.">
        <title>Genome sequencing provides insights into the evolution of gene families encoding plant cell wall-degrading enzymes in longhorned beetles.</title>
        <authorList>
            <person name="Shin N.R."/>
            <person name="Okamura Y."/>
            <person name="Kirsch R."/>
            <person name="Pauchet Y."/>
        </authorList>
    </citation>
    <scope>NUCLEOTIDE SEQUENCE</scope>
    <source>
        <strain evidence="1">MMC_N1</strain>
    </source>
</reference>
<organism evidence="1 2">
    <name type="scientific">Molorchus minor</name>
    <dbReference type="NCBI Taxonomy" id="1323400"/>
    <lineage>
        <taxon>Eukaryota</taxon>
        <taxon>Metazoa</taxon>
        <taxon>Ecdysozoa</taxon>
        <taxon>Arthropoda</taxon>
        <taxon>Hexapoda</taxon>
        <taxon>Insecta</taxon>
        <taxon>Pterygota</taxon>
        <taxon>Neoptera</taxon>
        <taxon>Endopterygota</taxon>
        <taxon>Coleoptera</taxon>
        <taxon>Polyphaga</taxon>
        <taxon>Cucujiformia</taxon>
        <taxon>Chrysomeloidea</taxon>
        <taxon>Cerambycidae</taxon>
        <taxon>Lamiinae</taxon>
        <taxon>Monochamini</taxon>
        <taxon>Molorchus</taxon>
    </lineage>
</organism>
<evidence type="ECO:0000313" key="2">
    <source>
        <dbReference type="Proteomes" id="UP001162164"/>
    </source>
</evidence>
<name>A0ABQ9J733_9CUCU</name>
<dbReference type="Proteomes" id="UP001162164">
    <property type="component" value="Unassembled WGS sequence"/>
</dbReference>
<keyword evidence="2" id="KW-1185">Reference proteome</keyword>
<comment type="caution">
    <text evidence="1">The sequence shown here is derived from an EMBL/GenBank/DDBJ whole genome shotgun (WGS) entry which is preliminary data.</text>
</comment>
<dbReference type="EMBL" id="JAPWTJ010001117">
    <property type="protein sequence ID" value="KAJ8973781.1"/>
    <property type="molecule type" value="Genomic_DNA"/>
</dbReference>
<accession>A0ABQ9J733</accession>
<protein>
    <submittedName>
        <fullName evidence="1">Uncharacterized protein</fullName>
    </submittedName>
</protein>